<evidence type="ECO:0000313" key="2">
    <source>
        <dbReference type="EMBL" id="MBL0424201.1"/>
    </source>
</evidence>
<evidence type="ECO:0000313" key="3">
    <source>
        <dbReference type="Proteomes" id="UP000622707"/>
    </source>
</evidence>
<feature type="compositionally biased region" description="Basic and acidic residues" evidence="1">
    <location>
        <begin position="29"/>
        <end position="46"/>
    </location>
</feature>
<keyword evidence="3" id="KW-1185">Reference proteome</keyword>
<name>A0ABS1JJU8_9BURK</name>
<gene>
    <name evidence="2" type="ORF">JI746_03690</name>
</gene>
<proteinExistence type="predicted"/>
<reference evidence="2 3" key="1">
    <citation type="journal article" date="2017" name="Int. J. Syst. Evol. Microbiol.">
        <title>Ramlibacter alkalitolerans sp. nov., alkali-tolerant bacterium isolated from soil of ginseng.</title>
        <authorList>
            <person name="Lee D.H."/>
            <person name="Cha C.J."/>
        </authorList>
    </citation>
    <scope>NUCLEOTIDE SEQUENCE [LARGE SCALE GENOMIC DNA]</scope>
    <source>
        <strain evidence="2 3">KACC 19305</strain>
    </source>
</reference>
<sequence>MNGNAPVPPPAPPPEPKPANPEPTAAPIDPEKGRVKTPEPGEHPKQ</sequence>
<dbReference type="EMBL" id="JAEQND010000002">
    <property type="protein sequence ID" value="MBL0424201.1"/>
    <property type="molecule type" value="Genomic_DNA"/>
</dbReference>
<feature type="compositionally biased region" description="Pro residues" evidence="1">
    <location>
        <begin position="1"/>
        <end position="21"/>
    </location>
</feature>
<comment type="caution">
    <text evidence="2">The sequence shown here is derived from an EMBL/GenBank/DDBJ whole genome shotgun (WGS) entry which is preliminary data.</text>
</comment>
<organism evidence="2 3">
    <name type="scientific">Ramlibacter alkalitolerans</name>
    <dbReference type="NCBI Taxonomy" id="2039631"/>
    <lineage>
        <taxon>Bacteria</taxon>
        <taxon>Pseudomonadati</taxon>
        <taxon>Pseudomonadota</taxon>
        <taxon>Betaproteobacteria</taxon>
        <taxon>Burkholderiales</taxon>
        <taxon>Comamonadaceae</taxon>
        <taxon>Ramlibacter</taxon>
    </lineage>
</organism>
<dbReference type="RefSeq" id="WP_201687443.1">
    <property type="nucleotide sequence ID" value="NZ_JAEQND010000002.1"/>
</dbReference>
<protein>
    <submittedName>
        <fullName evidence="2">Uncharacterized protein</fullName>
    </submittedName>
</protein>
<accession>A0ABS1JJU8</accession>
<dbReference type="Proteomes" id="UP000622707">
    <property type="component" value="Unassembled WGS sequence"/>
</dbReference>
<feature type="region of interest" description="Disordered" evidence="1">
    <location>
        <begin position="1"/>
        <end position="46"/>
    </location>
</feature>
<evidence type="ECO:0000256" key="1">
    <source>
        <dbReference type="SAM" id="MobiDB-lite"/>
    </source>
</evidence>